<dbReference type="PANTHER" id="PTHR11731:SF193">
    <property type="entry name" value="DIPEPTIDYL PEPTIDASE 9"/>
    <property type="match status" value="1"/>
</dbReference>
<accession>A0ABV9QT10</accession>
<dbReference type="InterPro" id="IPR002469">
    <property type="entry name" value="Peptidase_S9B_N"/>
</dbReference>
<comment type="caution">
    <text evidence="4">The sequence shown here is derived from an EMBL/GenBank/DDBJ whole genome shotgun (WGS) entry which is preliminary data.</text>
</comment>
<feature type="signal peptide" evidence="1">
    <location>
        <begin position="1"/>
        <end position="18"/>
    </location>
</feature>
<dbReference type="InterPro" id="IPR001375">
    <property type="entry name" value="Peptidase_S9_cat"/>
</dbReference>
<dbReference type="Gene3D" id="2.140.10.30">
    <property type="entry name" value="Dipeptidylpeptidase IV, N-terminal domain"/>
    <property type="match status" value="1"/>
</dbReference>
<dbReference type="Gene3D" id="3.40.50.1820">
    <property type="entry name" value="alpha/beta hydrolase"/>
    <property type="match status" value="1"/>
</dbReference>
<dbReference type="Pfam" id="PF00930">
    <property type="entry name" value="DPPIV_N"/>
    <property type="match status" value="1"/>
</dbReference>
<name>A0ABV9QT10_9GAMM</name>
<proteinExistence type="predicted"/>
<dbReference type="Pfam" id="PF00326">
    <property type="entry name" value="Peptidase_S9"/>
    <property type="match status" value="1"/>
</dbReference>
<keyword evidence="5" id="KW-1185">Reference proteome</keyword>
<evidence type="ECO:0000259" key="2">
    <source>
        <dbReference type="Pfam" id="PF00326"/>
    </source>
</evidence>
<evidence type="ECO:0000256" key="1">
    <source>
        <dbReference type="SAM" id="SignalP"/>
    </source>
</evidence>
<protein>
    <submittedName>
        <fullName evidence="4">Alpha/beta fold hydrolase</fullName>
    </submittedName>
</protein>
<dbReference type="InterPro" id="IPR029058">
    <property type="entry name" value="AB_hydrolase_fold"/>
</dbReference>
<dbReference type="EMBL" id="JBHSHD010000006">
    <property type="protein sequence ID" value="MFC4819898.1"/>
    <property type="molecule type" value="Genomic_DNA"/>
</dbReference>
<gene>
    <name evidence="4" type="ORF">ACFO6Q_06165</name>
</gene>
<reference evidence="5" key="1">
    <citation type="journal article" date="2019" name="Int. J. Syst. Evol. Microbiol.">
        <title>The Global Catalogue of Microorganisms (GCM) 10K type strain sequencing project: providing services to taxonomists for standard genome sequencing and annotation.</title>
        <authorList>
            <consortium name="The Broad Institute Genomics Platform"/>
            <consortium name="The Broad Institute Genome Sequencing Center for Infectious Disease"/>
            <person name="Wu L."/>
            <person name="Ma J."/>
        </authorList>
    </citation>
    <scope>NUCLEOTIDE SEQUENCE [LARGE SCALE GENOMIC DNA]</scope>
    <source>
        <strain evidence="5">CCUG 30340</strain>
    </source>
</reference>
<keyword evidence="4" id="KW-0378">Hydrolase</keyword>
<dbReference type="GO" id="GO:0016787">
    <property type="term" value="F:hydrolase activity"/>
    <property type="evidence" value="ECO:0007669"/>
    <property type="project" value="UniProtKB-KW"/>
</dbReference>
<dbReference type="Proteomes" id="UP001595886">
    <property type="component" value="Unassembled WGS sequence"/>
</dbReference>
<organism evidence="4 5">
    <name type="scientific">Dokdonella ginsengisoli</name>
    <dbReference type="NCBI Taxonomy" id="363846"/>
    <lineage>
        <taxon>Bacteria</taxon>
        <taxon>Pseudomonadati</taxon>
        <taxon>Pseudomonadota</taxon>
        <taxon>Gammaproteobacteria</taxon>
        <taxon>Lysobacterales</taxon>
        <taxon>Rhodanobacteraceae</taxon>
        <taxon>Dokdonella</taxon>
    </lineage>
</organism>
<sequence>MRTLLFAAALAASVPAMAEKLTIDRLYSDPDLNGPSPRSLKIAPDGSRVTFLRGRAEDQNQLDLWQYEIAGGKTQRLVDSLALEERKELSDAEKARRERERIAQLKGIVAYRWAPDSRKLLFTVGERLWLYDFDAEPGAQARALTPEGFEVNDAKVSPRGGFVSFVSRQNLYAIDLASGKTYPLTRDGKGTVHNGEAEFVAQEEMDRATGYWWAPDDSSIAFERYDEAPVDVVERTEVYAERSETIGQRYPAAGRPNVSVRIGLVAPRGGRTRWIDVEDREQGAVDVYLARVDWRPDAKGLVYQRESRDQRRLELIAVDAASRRQRMLLTETSATWINLHDDLRFLKNEDAFVWASERDGYKHLYVFGLDGKQRRRLTQGAWDVDKLLALDEKNGKAYFAANRDDPLQQQVYAAALDGSQADGATRVSEDDGWHEAVFGESAAAWIDTYSDPRTPPQVSLRKPDGSRIAWIEHNELKEGHPYWPYRDTQIVPEFGALKSEDGQDLHYRVYKPLGFDAKKTYPVFMTYYGGPGRQYVSKAWGAHFEQYMAQHGYVVFALDNRGTPRRGRAFSDAIFKRLGKAEVADQMAGVAWLAQQPWVDAKRIGLFGWSYGGYQTLMLLATHPESFAAGVAVAPVTDWRLYDTHYTERYLDTPQNNADGYEQSGVLHWLAGIRSGALLLVHGMADDNVLFANSTKLMAALQQRGTQFELMTYPGGKHGLSTPAMKKHVYTLIAGFFDAKLKPAAAGTPK</sequence>
<dbReference type="SUPFAM" id="SSF82171">
    <property type="entry name" value="DPP6 N-terminal domain-like"/>
    <property type="match status" value="1"/>
</dbReference>
<feature type="domain" description="Dipeptidylpeptidase IV N-terminal" evidence="3">
    <location>
        <begin position="126"/>
        <end position="456"/>
    </location>
</feature>
<keyword evidence="1" id="KW-0732">Signal</keyword>
<evidence type="ECO:0000259" key="3">
    <source>
        <dbReference type="Pfam" id="PF00930"/>
    </source>
</evidence>
<dbReference type="InterPro" id="IPR050278">
    <property type="entry name" value="Serine_Prot_S9B/DPPIV"/>
</dbReference>
<evidence type="ECO:0000313" key="4">
    <source>
        <dbReference type="EMBL" id="MFC4819898.1"/>
    </source>
</evidence>
<evidence type="ECO:0000313" key="5">
    <source>
        <dbReference type="Proteomes" id="UP001595886"/>
    </source>
</evidence>
<dbReference type="RefSeq" id="WP_380019704.1">
    <property type="nucleotide sequence ID" value="NZ_JBHSHD010000006.1"/>
</dbReference>
<dbReference type="PANTHER" id="PTHR11731">
    <property type="entry name" value="PROTEASE FAMILY S9B,C DIPEPTIDYL-PEPTIDASE IV-RELATED"/>
    <property type="match status" value="1"/>
</dbReference>
<feature type="chain" id="PRO_5046752883" evidence="1">
    <location>
        <begin position="19"/>
        <end position="750"/>
    </location>
</feature>
<dbReference type="SUPFAM" id="SSF53474">
    <property type="entry name" value="alpha/beta-Hydrolases"/>
    <property type="match status" value="1"/>
</dbReference>
<feature type="domain" description="Peptidase S9 prolyl oligopeptidase catalytic" evidence="2">
    <location>
        <begin position="546"/>
        <end position="742"/>
    </location>
</feature>